<dbReference type="OrthoDB" id="6606992at2759"/>
<dbReference type="Proteomes" id="UP000078046">
    <property type="component" value="Unassembled WGS sequence"/>
</dbReference>
<dbReference type="AlphaFoldDB" id="A0A177AZ41"/>
<accession>A0A177AZ41</accession>
<name>A0A177AZ41_9BILA</name>
<dbReference type="EMBL" id="LWCA01000696">
    <property type="protein sequence ID" value="OAF67307.1"/>
    <property type="molecule type" value="Genomic_DNA"/>
</dbReference>
<gene>
    <name evidence="1" type="ORF">A3Q56_04981</name>
</gene>
<sequence length="57" mass="6904">MSNLWPTAQILFFEIIHFQSLSKRQENFLVNLSEKYTKLCEILLEEFTTRFSDFKNN</sequence>
<evidence type="ECO:0000313" key="2">
    <source>
        <dbReference type="Proteomes" id="UP000078046"/>
    </source>
</evidence>
<evidence type="ECO:0000313" key="1">
    <source>
        <dbReference type="EMBL" id="OAF67307.1"/>
    </source>
</evidence>
<protein>
    <submittedName>
        <fullName evidence="1">Uncharacterized protein</fullName>
    </submittedName>
</protein>
<keyword evidence="2" id="KW-1185">Reference proteome</keyword>
<reference evidence="1 2" key="1">
    <citation type="submission" date="2016-04" db="EMBL/GenBank/DDBJ databases">
        <title>The genome of Intoshia linei affirms orthonectids as highly simplified spiralians.</title>
        <authorList>
            <person name="Mikhailov K.V."/>
            <person name="Slusarev G.S."/>
            <person name="Nikitin M.A."/>
            <person name="Logacheva M.D."/>
            <person name="Penin A."/>
            <person name="Aleoshin V."/>
            <person name="Panchin Y.V."/>
        </authorList>
    </citation>
    <scope>NUCLEOTIDE SEQUENCE [LARGE SCALE GENOMIC DNA]</scope>
    <source>
        <strain evidence="1">Intl2013</strain>
        <tissue evidence="1">Whole animal</tissue>
    </source>
</reference>
<organism evidence="1 2">
    <name type="scientific">Intoshia linei</name>
    <dbReference type="NCBI Taxonomy" id="1819745"/>
    <lineage>
        <taxon>Eukaryota</taxon>
        <taxon>Metazoa</taxon>
        <taxon>Spiralia</taxon>
        <taxon>Lophotrochozoa</taxon>
        <taxon>Mesozoa</taxon>
        <taxon>Orthonectida</taxon>
        <taxon>Rhopaluridae</taxon>
        <taxon>Intoshia</taxon>
    </lineage>
</organism>
<proteinExistence type="predicted"/>
<comment type="caution">
    <text evidence="1">The sequence shown here is derived from an EMBL/GenBank/DDBJ whole genome shotgun (WGS) entry which is preliminary data.</text>
</comment>